<evidence type="ECO:0000313" key="3">
    <source>
        <dbReference type="Proteomes" id="UP000789901"/>
    </source>
</evidence>
<dbReference type="EMBL" id="CAJVQB010000306">
    <property type="protein sequence ID" value="CAG8481059.1"/>
    <property type="molecule type" value="Genomic_DNA"/>
</dbReference>
<evidence type="ECO:0000313" key="2">
    <source>
        <dbReference type="EMBL" id="CAG8481059.1"/>
    </source>
</evidence>
<feature type="compositionally biased region" description="Polar residues" evidence="1">
    <location>
        <begin position="52"/>
        <end position="67"/>
    </location>
</feature>
<evidence type="ECO:0000256" key="1">
    <source>
        <dbReference type="SAM" id="MobiDB-lite"/>
    </source>
</evidence>
<name>A0ABN7U0Y1_GIGMA</name>
<feature type="region of interest" description="Disordered" evidence="1">
    <location>
        <begin position="22"/>
        <end position="67"/>
    </location>
</feature>
<proteinExistence type="predicted"/>
<organism evidence="2 3">
    <name type="scientific">Gigaspora margarita</name>
    <dbReference type="NCBI Taxonomy" id="4874"/>
    <lineage>
        <taxon>Eukaryota</taxon>
        <taxon>Fungi</taxon>
        <taxon>Fungi incertae sedis</taxon>
        <taxon>Mucoromycota</taxon>
        <taxon>Glomeromycotina</taxon>
        <taxon>Glomeromycetes</taxon>
        <taxon>Diversisporales</taxon>
        <taxon>Gigasporaceae</taxon>
        <taxon>Gigaspora</taxon>
    </lineage>
</organism>
<reference evidence="2 3" key="1">
    <citation type="submission" date="2021-06" db="EMBL/GenBank/DDBJ databases">
        <authorList>
            <person name="Kallberg Y."/>
            <person name="Tangrot J."/>
            <person name="Rosling A."/>
        </authorList>
    </citation>
    <scope>NUCLEOTIDE SEQUENCE [LARGE SCALE GENOMIC DNA]</scope>
    <source>
        <strain evidence="2 3">120-4 pot B 10/14</strain>
    </source>
</reference>
<sequence>MQRYINRITEQPDSNMIVIETLADKDRKDQTSPSKSVKVELNSRSQKLKELPTNQNKRIPNSNDSGQ</sequence>
<accession>A0ABN7U0Y1</accession>
<dbReference type="Proteomes" id="UP000789901">
    <property type="component" value="Unassembled WGS sequence"/>
</dbReference>
<protein>
    <submittedName>
        <fullName evidence="2">46503_t:CDS:1</fullName>
    </submittedName>
</protein>
<comment type="caution">
    <text evidence="2">The sequence shown here is derived from an EMBL/GenBank/DDBJ whole genome shotgun (WGS) entry which is preliminary data.</text>
</comment>
<keyword evidence="3" id="KW-1185">Reference proteome</keyword>
<gene>
    <name evidence="2" type="ORF">GMARGA_LOCUS1241</name>
</gene>